<organism evidence="2 3">
    <name type="scientific">Desulfovibrio desulfuricans</name>
    <dbReference type="NCBI Taxonomy" id="876"/>
    <lineage>
        <taxon>Bacteria</taxon>
        <taxon>Pseudomonadati</taxon>
        <taxon>Thermodesulfobacteriota</taxon>
        <taxon>Desulfovibrionia</taxon>
        <taxon>Desulfovibrionales</taxon>
        <taxon>Desulfovibrionaceae</taxon>
        <taxon>Desulfovibrio</taxon>
    </lineage>
</organism>
<feature type="transmembrane region" description="Helical" evidence="1">
    <location>
        <begin position="73"/>
        <end position="100"/>
    </location>
</feature>
<keyword evidence="1" id="KW-0472">Membrane</keyword>
<protein>
    <submittedName>
        <fullName evidence="2">Uncharacterized protein</fullName>
    </submittedName>
</protein>
<sequence>MAALAPPPGHQVAEPSPVGCRSAACTVCLDIAVFALYTSGGQRVCSVKRCGCCGHPPLPGFTRLPSGLAGTGIGLLSIAAGPALIASGSVVFVLALILLVPGVTFGCRGFGGCGLFGFGFFIVGFFGCCSGLVL</sequence>
<gene>
    <name evidence="2" type="ORF">SAMN02910291_01116</name>
</gene>
<feature type="transmembrane region" description="Helical" evidence="1">
    <location>
        <begin position="112"/>
        <end position="133"/>
    </location>
</feature>
<evidence type="ECO:0000313" key="3">
    <source>
        <dbReference type="Proteomes" id="UP000182680"/>
    </source>
</evidence>
<dbReference type="AlphaFoldDB" id="A0AA94HS28"/>
<dbReference type="EMBL" id="FPIW01000014">
    <property type="protein sequence ID" value="SFW39218.1"/>
    <property type="molecule type" value="Genomic_DNA"/>
</dbReference>
<proteinExistence type="predicted"/>
<evidence type="ECO:0000313" key="2">
    <source>
        <dbReference type="EMBL" id="SFW39218.1"/>
    </source>
</evidence>
<accession>A0AA94HS28</accession>
<keyword evidence="1" id="KW-1133">Transmembrane helix</keyword>
<comment type="caution">
    <text evidence="2">The sequence shown here is derived from an EMBL/GenBank/DDBJ whole genome shotgun (WGS) entry which is preliminary data.</text>
</comment>
<keyword evidence="1" id="KW-0812">Transmembrane</keyword>
<dbReference type="Proteomes" id="UP000182680">
    <property type="component" value="Unassembled WGS sequence"/>
</dbReference>
<evidence type="ECO:0000256" key="1">
    <source>
        <dbReference type="SAM" id="Phobius"/>
    </source>
</evidence>
<reference evidence="3" key="1">
    <citation type="submission" date="2016-11" db="EMBL/GenBank/DDBJ databases">
        <authorList>
            <person name="Jaros S."/>
            <person name="Januszkiewicz K."/>
            <person name="Wedrychowicz H."/>
        </authorList>
    </citation>
    <scope>NUCLEOTIDE SEQUENCE [LARGE SCALE GENOMIC DNA]</scope>
    <source>
        <strain evidence="3">DSM 7057</strain>
    </source>
</reference>
<name>A0AA94HS28_DESDE</name>